<proteinExistence type="predicted"/>
<dbReference type="Proteomes" id="UP000076512">
    <property type="component" value="Unassembled WGS sequence"/>
</dbReference>
<sequence>MVEQQPDPPQSLPQPEPRAGGLDPGYEQLRHAAVHARAEAFPLGFAILTRRGVLAWRAAIGRAVDASAAPRPAPVAALVRLSGVVTAELVDALAGLALTGT</sequence>
<evidence type="ECO:0000256" key="1">
    <source>
        <dbReference type="SAM" id="MobiDB-lite"/>
    </source>
</evidence>
<feature type="compositionally biased region" description="Pro residues" evidence="1">
    <location>
        <begin position="1"/>
        <end position="16"/>
    </location>
</feature>
<accession>A0A164JIK3</accession>
<dbReference type="RefSeq" id="WP_067577737.1">
    <property type="nucleotide sequence ID" value="NZ_JABMCZ010000003.1"/>
</dbReference>
<organism evidence="2 3">
    <name type="scientific">Nocardia terpenica</name>
    <dbReference type="NCBI Taxonomy" id="455432"/>
    <lineage>
        <taxon>Bacteria</taxon>
        <taxon>Bacillati</taxon>
        <taxon>Actinomycetota</taxon>
        <taxon>Actinomycetes</taxon>
        <taxon>Mycobacteriales</taxon>
        <taxon>Nocardiaceae</taxon>
        <taxon>Nocardia</taxon>
    </lineage>
</organism>
<dbReference type="AlphaFoldDB" id="A0A164JIK3"/>
<evidence type="ECO:0000313" key="3">
    <source>
        <dbReference type="Proteomes" id="UP000076512"/>
    </source>
</evidence>
<keyword evidence="3" id="KW-1185">Reference proteome</keyword>
<feature type="region of interest" description="Disordered" evidence="1">
    <location>
        <begin position="1"/>
        <end position="25"/>
    </location>
</feature>
<reference evidence="2 3" key="1">
    <citation type="submission" date="2016-04" db="EMBL/GenBank/DDBJ databases">
        <authorList>
            <person name="Evans L.H."/>
            <person name="Alamgir A."/>
            <person name="Owens N."/>
            <person name="Weber N.D."/>
            <person name="Virtaneva K."/>
            <person name="Barbian K."/>
            <person name="Babar A."/>
            <person name="Rosenke K."/>
        </authorList>
    </citation>
    <scope>NUCLEOTIDE SEQUENCE [LARGE SCALE GENOMIC DNA]</scope>
    <source>
        <strain evidence="2 3">IFM 0406</strain>
    </source>
</reference>
<gene>
    <name evidence="2" type="ORF">AWN90_03935</name>
</gene>
<protein>
    <submittedName>
        <fullName evidence="2">Uncharacterized protein</fullName>
    </submittedName>
</protein>
<dbReference type="EMBL" id="LWGR01000015">
    <property type="protein sequence ID" value="KZM70439.1"/>
    <property type="molecule type" value="Genomic_DNA"/>
</dbReference>
<evidence type="ECO:0000313" key="2">
    <source>
        <dbReference type="EMBL" id="KZM70439.1"/>
    </source>
</evidence>
<name>A0A164JIK3_9NOCA</name>
<dbReference type="STRING" id="455432.AWN90_03935"/>
<comment type="caution">
    <text evidence="2">The sequence shown here is derived from an EMBL/GenBank/DDBJ whole genome shotgun (WGS) entry which is preliminary data.</text>
</comment>